<reference evidence="4" key="1">
    <citation type="submission" date="2012-12" db="EMBL/GenBank/DDBJ databases">
        <authorList>
            <person name="Hellsten U."/>
            <person name="Grimwood J."/>
            <person name="Chapman J.A."/>
            <person name="Shapiro H."/>
            <person name="Aerts A."/>
            <person name="Otillar R.P."/>
            <person name="Terry A.Y."/>
            <person name="Boore J.L."/>
            <person name="Simakov O."/>
            <person name="Marletaz F."/>
            <person name="Cho S.-J."/>
            <person name="Edsinger-Gonzales E."/>
            <person name="Havlak P."/>
            <person name="Kuo D.-H."/>
            <person name="Larsson T."/>
            <person name="Lv J."/>
            <person name="Arendt D."/>
            <person name="Savage R."/>
            <person name="Osoegawa K."/>
            <person name="de Jong P."/>
            <person name="Lindberg D.R."/>
            <person name="Seaver E.C."/>
            <person name="Weisblat D.A."/>
            <person name="Putnam N.H."/>
            <person name="Grigoriev I.V."/>
            <person name="Rokhsar D.S."/>
        </authorList>
    </citation>
    <scope>NUCLEOTIDE SEQUENCE</scope>
</reference>
<organism evidence="3 4">
    <name type="scientific">Helobdella robusta</name>
    <name type="common">Californian leech</name>
    <dbReference type="NCBI Taxonomy" id="6412"/>
    <lineage>
        <taxon>Eukaryota</taxon>
        <taxon>Metazoa</taxon>
        <taxon>Spiralia</taxon>
        <taxon>Lophotrochozoa</taxon>
        <taxon>Annelida</taxon>
        <taxon>Clitellata</taxon>
        <taxon>Hirudinea</taxon>
        <taxon>Rhynchobdellida</taxon>
        <taxon>Glossiphoniidae</taxon>
        <taxon>Helobdella</taxon>
    </lineage>
</organism>
<dbReference type="InParanoid" id="T1EST8"/>
<sequence length="173" mass="19763">MVHDIQMNPTTSKTPSPICYTTHKQDSKHDGRADMMQNLSLITQPSNSFKLTLFFKSSTNVFFQYVLGGRYWSEAFLGQARTIISLVPSPSDHPAGLTETFLKLFYNTRHSSNCFTTNFWRCHIEPMIKKPSSNNWSYDQISQSLTELTSSPSQPTEDLLIDSLEKITKEKKT</sequence>
<dbReference type="GeneID" id="20199638"/>
<evidence type="ECO:0000313" key="2">
    <source>
        <dbReference type="EMBL" id="ESN99068.1"/>
    </source>
</evidence>
<evidence type="ECO:0000256" key="1">
    <source>
        <dbReference type="SAM" id="MobiDB-lite"/>
    </source>
</evidence>
<dbReference type="AlphaFoldDB" id="T1EST8"/>
<name>T1EST8_HELRO</name>
<dbReference type="Proteomes" id="UP000015101">
    <property type="component" value="Unassembled WGS sequence"/>
</dbReference>
<reference evidence="2 4" key="2">
    <citation type="journal article" date="2013" name="Nature">
        <title>Insights into bilaterian evolution from three spiralian genomes.</title>
        <authorList>
            <person name="Simakov O."/>
            <person name="Marletaz F."/>
            <person name="Cho S.J."/>
            <person name="Edsinger-Gonzales E."/>
            <person name="Havlak P."/>
            <person name="Hellsten U."/>
            <person name="Kuo D.H."/>
            <person name="Larsson T."/>
            <person name="Lv J."/>
            <person name="Arendt D."/>
            <person name="Savage R."/>
            <person name="Osoegawa K."/>
            <person name="de Jong P."/>
            <person name="Grimwood J."/>
            <person name="Chapman J.A."/>
            <person name="Shapiro H."/>
            <person name="Aerts A."/>
            <person name="Otillar R.P."/>
            <person name="Terry A.Y."/>
            <person name="Boore J.L."/>
            <person name="Grigoriev I.V."/>
            <person name="Lindberg D.R."/>
            <person name="Seaver E.C."/>
            <person name="Weisblat D.A."/>
            <person name="Putnam N.H."/>
            <person name="Rokhsar D.S."/>
        </authorList>
    </citation>
    <scope>NUCLEOTIDE SEQUENCE</scope>
</reference>
<dbReference type="KEGG" id="hro:HELRODRAFT_162551"/>
<protein>
    <submittedName>
        <fullName evidence="2 3">Uncharacterized protein</fullName>
    </submittedName>
</protein>
<reference evidence="3" key="3">
    <citation type="submission" date="2015-06" db="UniProtKB">
        <authorList>
            <consortium name="EnsemblMetazoa"/>
        </authorList>
    </citation>
    <scope>IDENTIFICATION</scope>
</reference>
<evidence type="ECO:0000313" key="4">
    <source>
        <dbReference type="Proteomes" id="UP000015101"/>
    </source>
</evidence>
<proteinExistence type="predicted"/>
<dbReference type="RefSeq" id="XP_009022972.1">
    <property type="nucleotide sequence ID" value="XM_009024724.1"/>
</dbReference>
<dbReference type="EMBL" id="KB097143">
    <property type="protein sequence ID" value="ESN99068.1"/>
    <property type="molecule type" value="Genomic_DNA"/>
</dbReference>
<dbReference type="EnsemblMetazoa" id="HelroT162551">
    <property type="protein sequence ID" value="HelroP162551"/>
    <property type="gene ID" value="HelroG162551"/>
</dbReference>
<accession>T1EST8</accession>
<evidence type="ECO:0000313" key="3">
    <source>
        <dbReference type="EnsemblMetazoa" id="HelroP162551"/>
    </source>
</evidence>
<dbReference type="EMBL" id="AMQM01001108">
    <property type="status" value="NOT_ANNOTATED_CDS"/>
    <property type="molecule type" value="Genomic_DNA"/>
</dbReference>
<feature type="region of interest" description="Disordered" evidence="1">
    <location>
        <begin position="1"/>
        <end position="28"/>
    </location>
</feature>
<dbReference type="HOGENOM" id="CLU_1549309_0_0_1"/>
<dbReference type="CTD" id="20199638"/>
<keyword evidence="4" id="KW-1185">Reference proteome</keyword>
<gene>
    <name evidence="3" type="primary">20199638</name>
    <name evidence="2" type="ORF">HELRODRAFT_162551</name>
</gene>